<proteinExistence type="predicted"/>
<evidence type="ECO:0008006" key="3">
    <source>
        <dbReference type="Google" id="ProtNLM"/>
    </source>
</evidence>
<reference evidence="1 2" key="1">
    <citation type="submission" date="2021-02" db="EMBL/GenBank/DDBJ databases">
        <title>Variation within the Batrachochytrium salamandrivorans European outbreak.</title>
        <authorList>
            <person name="Kelly M."/>
            <person name="Pasmans F."/>
            <person name="Shea T.P."/>
            <person name="Munoz J.F."/>
            <person name="Carranza S."/>
            <person name="Cuomo C.A."/>
            <person name="Martel A."/>
        </authorList>
    </citation>
    <scope>NUCLEOTIDE SEQUENCE [LARGE SCALE GENOMIC DNA]</scope>
    <source>
        <strain evidence="1 2">AMFP18/2</strain>
    </source>
</reference>
<keyword evidence="2" id="KW-1185">Reference proteome</keyword>
<evidence type="ECO:0000313" key="2">
    <source>
        <dbReference type="Proteomes" id="UP001648503"/>
    </source>
</evidence>
<dbReference type="EMBL" id="JAFCIX010000576">
    <property type="protein sequence ID" value="KAH6586064.1"/>
    <property type="molecule type" value="Genomic_DNA"/>
</dbReference>
<accession>A0ABQ8ESV4</accession>
<comment type="caution">
    <text evidence="1">The sequence shown here is derived from an EMBL/GenBank/DDBJ whole genome shotgun (WGS) entry which is preliminary data.</text>
</comment>
<protein>
    <recommendedName>
        <fullName evidence="3">PDZ domain-containing protein</fullName>
    </recommendedName>
</protein>
<sequence>MWVNSDSKQIHYDGKANPYPDLDIFRETYAGMTHEQFSLGLARIFNKMRDRHTLFYKSGPYGCFSVSTGLFFKSVDDSLVSSTPPKVRVVGITSILETLNLIRKALLPISVGDELLTVNGLSFDEKFREAPIYFLKTTTLPSS</sequence>
<gene>
    <name evidence="1" type="ORF">BASA50_000769</name>
</gene>
<evidence type="ECO:0000313" key="1">
    <source>
        <dbReference type="EMBL" id="KAH6586064.1"/>
    </source>
</evidence>
<name>A0ABQ8ESV4_9FUNG</name>
<dbReference type="Proteomes" id="UP001648503">
    <property type="component" value="Unassembled WGS sequence"/>
</dbReference>
<organism evidence="1 2">
    <name type="scientific">Batrachochytrium salamandrivorans</name>
    <dbReference type="NCBI Taxonomy" id="1357716"/>
    <lineage>
        <taxon>Eukaryota</taxon>
        <taxon>Fungi</taxon>
        <taxon>Fungi incertae sedis</taxon>
        <taxon>Chytridiomycota</taxon>
        <taxon>Chytridiomycota incertae sedis</taxon>
        <taxon>Chytridiomycetes</taxon>
        <taxon>Rhizophydiales</taxon>
        <taxon>Rhizophydiales incertae sedis</taxon>
        <taxon>Batrachochytrium</taxon>
    </lineage>
</organism>